<dbReference type="SMART" id="SM00248">
    <property type="entry name" value="ANK"/>
    <property type="match status" value="3"/>
</dbReference>
<evidence type="ECO:0000259" key="9">
    <source>
        <dbReference type="Pfam" id="PF13962"/>
    </source>
</evidence>
<feature type="transmembrane region" description="Helical" evidence="8">
    <location>
        <begin position="262"/>
        <end position="286"/>
    </location>
</feature>
<evidence type="ECO:0000256" key="4">
    <source>
        <dbReference type="ARBA" id="ARBA00022989"/>
    </source>
</evidence>
<feature type="repeat" description="ANK" evidence="7">
    <location>
        <begin position="89"/>
        <end position="113"/>
    </location>
</feature>
<feature type="transmembrane region" description="Helical" evidence="8">
    <location>
        <begin position="226"/>
        <end position="250"/>
    </location>
</feature>
<dbReference type="Gene3D" id="1.25.40.20">
    <property type="entry name" value="Ankyrin repeat-containing domain"/>
    <property type="match status" value="2"/>
</dbReference>
<dbReference type="PANTHER" id="PTHR24186:SF50">
    <property type="entry name" value="ANKYRIN REPEAT-CONTAINING PROTEIN ITN1-LIKE ISOFORM X1"/>
    <property type="match status" value="1"/>
</dbReference>
<dbReference type="Pfam" id="PF12796">
    <property type="entry name" value="Ank_2"/>
    <property type="match status" value="1"/>
</dbReference>
<dbReference type="GO" id="GO:0016020">
    <property type="term" value="C:membrane"/>
    <property type="evidence" value="ECO:0007669"/>
    <property type="project" value="UniProtKB-SubCell"/>
</dbReference>
<evidence type="ECO:0000256" key="2">
    <source>
        <dbReference type="ARBA" id="ARBA00022692"/>
    </source>
</evidence>
<dbReference type="AlphaFoldDB" id="A0A438IDI0"/>
<dbReference type="Proteomes" id="UP000288805">
    <property type="component" value="Unassembled WGS sequence"/>
</dbReference>
<dbReference type="SUPFAM" id="SSF48403">
    <property type="entry name" value="Ankyrin repeat"/>
    <property type="match status" value="1"/>
</dbReference>
<protein>
    <submittedName>
        <fullName evidence="10">Ankyrin repeat-containing protein NPR4</fullName>
    </submittedName>
</protein>
<evidence type="ECO:0000256" key="7">
    <source>
        <dbReference type="PROSITE-ProRule" id="PRU00023"/>
    </source>
</evidence>
<keyword evidence="3" id="KW-0677">Repeat</keyword>
<evidence type="ECO:0000313" key="11">
    <source>
        <dbReference type="Proteomes" id="UP000288805"/>
    </source>
</evidence>
<name>A0A438IDI0_VITVI</name>
<gene>
    <name evidence="10" type="primary">NPR4_3</name>
    <name evidence="10" type="ORF">CK203_029920</name>
</gene>
<feature type="domain" description="PGG" evidence="9">
    <location>
        <begin position="205"/>
        <end position="284"/>
    </location>
</feature>
<accession>A0A438IDI0</accession>
<evidence type="ECO:0000256" key="5">
    <source>
        <dbReference type="ARBA" id="ARBA00023043"/>
    </source>
</evidence>
<evidence type="ECO:0000313" key="10">
    <source>
        <dbReference type="EMBL" id="RVW94795.1"/>
    </source>
</evidence>
<evidence type="ECO:0000256" key="8">
    <source>
        <dbReference type="SAM" id="Phobius"/>
    </source>
</evidence>
<keyword evidence="2 8" id="KW-0812">Transmembrane</keyword>
<evidence type="ECO:0000256" key="3">
    <source>
        <dbReference type="ARBA" id="ARBA00022737"/>
    </source>
</evidence>
<proteinExistence type="predicted"/>
<evidence type="ECO:0000256" key="1">
    <source>
        <dbReference type="ARBA" id="ARBA00004141"/>
    </source>
</evidence>
<dbReference type="PANTHER" id="PTHR24186">
    <property type="entry name" value="PROTEIN PHOSPHATASE 1 REGULATORY SUBUNIT"/>
    <property type="match status" value="1"/>
</dbReference>
<keyword evidence="5 7" id="KW-0040">ANK repeat</keyword>
<reference evidence="10 11" key="1">
    <citation type="journal article" date="2018" name="PLoS Genet.">
        <title>Population sequencing reveals clonal diversity and ancestral inbreeding in the grapevine cultivar Chardonnay.</title>
        <authorList>
            <person name="Roach M.J."/>
            <person name="Johnson D.L."/>
            <person name="Bohlmann J."/>
            <person name="van Vuuren H.J."/>
            <person name="Jones S.J."/>
            <person name="Pretorius I.S."/>
            <person name="Schmidt S.A."/>
            <person name="Borneman A.R."/>
        </authorList>
    </citation>
    <scope>NUCLEOTIDE SEQUENCE [LARGE SCALE GENOMIC DNA]</scope>
    <source>
        <strain evidence="11">cv. Chardonnay</strain>
        <tissue evidence="10">Leaf</tissue>
    </source>
</reference>
<organism evidence="10 11">
    <name type="scientific">Vitis vinifera</name>
    <name type="common">Grape</name>
    <dbReference type="NCBI Taxonomy" id="29760"/>
    <lineage>
        <taxon>Eukaryota</taxon>
        <taxon>Viridiplantae</taxon>
        <taxon>Streptophyta</taxon>
        <taxon>Embryophyta</taxon>
        <taxon>Tracheophyta</taxon>
        <taxon>Spermatophyta</taxon>
        <taxon>Magnoliopsida</taxon>
        <taxon>eudicotyledons</taxon>
        <taxon>Gunneridae</taxon>
        <taxon>Pentapetalae</taxon>
        <taxon>rosids</taxon>
        <taxon>Vitales</taxon>
        <taxon>Vitaceae</taxon>
        <taxon>Viteae</taxon>
        <taxon>Vitis</taxon>
    </lineage>
</organism>
<comment type="caution">
    <text evidence="10">The sequence shown here is derived from an EMBL/GenBank/DDBJ whole genome shotgun (WGS) entry which is preliminary data.</text>
</comment>
<dbReference type="InterPro" id="IPR036770">
    <property type="entry name" value="Ankyrin_rpt-contain_sf"/>
</dbReference>
<evidence type="ECO:0000256" key="6">
    <source>
        <dbReference type="ARBA" id="ARBA00023136"/>
    </source>
</evidence>
<dbReference type="EMBL" id="QGNW01000119">
    <property type="protein sequence ID" value="RVW94795.1"/>
    <property type="molecule type" value="Genomic_DNA"/>
</dbReference>
<keyword evidence="6 8" id="KW-0472">Membrane</keyword>
<keyword evidence="4 8" id="KW-1133">Transmembrane helix</keyword>
<comment type="subcellular location">
    <subcellularLocation>
        <location evidence="1">Membrane</location>
        <topology evidence="1">Multi-pass membrane protein</topology>
    </subcellularLocation>
</comment>
<sequence length="393" mass="43832">MLELVNEKDSCGKSPIHYAAVSRALAFVDHLLQLKPSNGSFLDGNLATPAHMAAKNGHLNVLKLFAKRYRYWVELLDNHHQNILHTDEDGNTPLHLAAAKLHSSIVSTLIQTGNVDTMTINKKCETALDIARKFQFVSLSNEGNEGTDGNQAKQLQTRLVVPPPLLQQWTIEILKAASTKQAKKLEGILEQEDLIIESIRDKRRGIQSEGPHQGMAVLIRKAAFKAFIVTDTVVMTTSMTATVIIFISSWNDEKNKWNLHFIALQLLWMSLASMGLAFLTGLFTVLSHSMELAIMLKGGIEEPRCLGITKLARSLVLGQLESECLISLKEFCKRFAKYFQGESSDDLVNLINRCPISAIGFKTPQELRTGYPERIKGSRLWCIEPGNLSHMDN</sequence>
<dbReference type="PROSITE" id="PS50297">
    <property type="entry name" value="ANK_REP_REGION"/>
    <property type="match status" value="1"/>
</dbReference>
<dbReference type="Pfam" id="PF13962">
    <property type="entry name" value="PGG"/>
    <property type="match status" value="1"/>
</dbReference>
<dbReference type="Pfam" id="PF13857">
    <property type="entry name" value="Ank_5"/>
    <property type="match status" value="1"/>
</dbReference>
<dbReference type="InterPro" id="IPR002110">
    <property type="entry name" value="Ankyrin_rpt"/>
</dbReference>
<dbReference type="PROSITE" id="PS50088">
    <property type="entry name" value="ANK_REPEAT"/>
    <property type="match status" value="1"/>
</dbReference>
<dbReference type="InterPro" id="IPR026961">
    <property type="entry name" value="PGG_dom"/>
</dbReference>